<proteinExistence type="predicted"/>
<evidence type="ECO:0000313" key="2">
    <source>
        <dbReference type="Proteomes" id="UP001060215"/>
    </source>
</evidence>
<protein>
    <submittedName>
        <fullName evidence="1">Ribonucleoside-diphosphate reductase large subunit</fullName>
    </submittedName>
</protein>
<sequence length="171" mass="19256">MNFSMQKNQVTKMKMTMKTKMNVKMKVKVEVKFRVKLELKMSTEMKMEYQTVWEIKQKTLVDMAVDRGCNIDQSQSLNIHMDQPDPGKLTSLHFYAWSKMVIVFADGGADGSSGCGALFGNMYAGMICGWSGLAYRLLSGLRLEIAGKENENLQKKMSIVVEGFKTSASLQ</sequence>
<name>A0ACC0G358_9ERIC</name>
<keyword evidence="2" id="KW-1185">Reference proteome</keyword>
<dbReference type="Proteomes" id="UP001060215">
    <property type="component" value="Chromosome 12"/>
</dbReference>
<dbReference type="EMBL" id="CM045769">
    <property type="protein sequence ID" value="KAI7994696.1"/>
    <property type="molecule type" value="Genomic_DNA"/>
</dbReference>
<comment type="caution">
    <text evidence="1">The sequence shown here is derived from an EMBL/GenBank/DDBJ whole genome shotgun (WGS) entry which is preliminary data.</text>
</comment>
<organism evidence="1 2">
    <name type="scientific">Camellia lanceoleosa</name>
    <dbReference type="NCBI Taxonomy" id="1840588"/>
    <lineage>
        <taxon>Eukaryota</taxon>
        <taxon>Viridiplantae</taxon>
        <taxon>Streptophyta</taxon>
        <taxon>Embryophyta</taxon>
        <taxon>Tracheophyta</taxon>
        <taxon>Spermatophyta</taxon>
        <taxon>Magnoliopsida</taxon>
        <taxon>eudicotyledons</taxon>
        <taxon>Gunneridae</taxon>
        <taxon>Pentapetalae</taxon>
        <taxon>asterids</taxon>
        <taxon>Ericales</taxon>
        <taxon>Theaceae</taxon>
        <taxon>Camellia</taxon>
    </lineage>
</organism>
<gene>
    <name evidence="1" type="ORF">LOK49_LG11G01520</name>
</gene>
<reference evidence="1 2" key="1">
    <citation type="journal article" date="2022" name="Plant J.">
        <title>Chromosome-level genome of Camellia lanceoleosa provides a valuable resource for understanding genome evolution and self-incompatibility.</title>
        <authorList>
            <person name="Gong W."/>
            <person name="Xiao S."/>
            <person name="Wang L."/>
            <person name="Liao Z."/>
            <person name="Chang Y."/>
            <person name="Mo W."/>
            <person name="Hu G."/>
            <person name="Li W."/>
            <person name="Zhao G."/>
            <person name="Zhu H."/>
            <person name="Hu X."/>
            <person name="Ji K."/>
            <person name="Xiang X."/>
            <person name="Song Q."/>
            <person name="Yuan D."/>
            <person name="Jin S."/>
            <person name="Zhang L."/>
        </authorList>
    </citation>
    <scope>NUCLEOTIDE SEQUENCE [LARGE SCALE GENOMIC DNA]</scope>
    <source>
        <strain evidence="1">SQ_2022a</strain>
    </source>
</reference>
<evidence type="ECO:0000313" key="1">
    <source>
        <dbReference type="EMBL" id="KAI7994696.1"/>
    </source>
</evidence>
<accession>A0ACC0G358</accession>